<dbReference type="Proteomes" id="UP001152888">
    <property type="component" value="Unassembled WGS sequence"/>
</dbReference>
<evidence type="ECO:0000256" key="1">
    <source>
        <dbReference type="SAM" id="Coils"/>
    </source>
</evidence>
<dbReference type="PANTHER" id="PTHR10643">
    <property type="entry name" value="KINETOCHORE PROTEIN NDC80"/>
    <property type="match status" value="1"/>
</dbReference>
<sequence>MLKVLKFSGSIPISTLKTVNVMRTWPQIITVFAFFIDKVNLQRRDPFEEVPRCFTTADEELNYKRYKLCEEHILREYRIFNGDFNAEDEQLASEYPRMIANLLGVDLDRIEWLKSDIEEKRKMAEAQDEELDKLSKEKDDILKANKDIDAKILEIEKSIETDTTKTREDLEDVNKAIEKLPALKKELDEHIAKLEVEIKAQPCTVEELENLKKEIDVLNNKIDIKAAKVKHAREIKEEYDLKLDEERITNRDMVIKWNMSLMKVIIKMPNLNQLLLPENGFHSKSYFEQLEEMLQMKDTVERQLIADISATKAQLQENIDMKRELKTSIAGKQAEIQKMRQEIETVTKEVEHYELEIDTIKNKQSKMEDELQQKLWELSNSSKLKELKATCDALTEKRNMLEIKRKKTGEKILATFIEVYDIMRKKIEMMVKVGNELEDSVHAATAAVVQKQEKKLQVCRALKEIQVRLTQLQKDDKDSKT</sequence>
<gene>
    <name evidence="2" type="ORF">ACAOBT_LOCUS19485</name>
</gene>
<dbReference type="EMBL" id="CAKOFQ010007080">
    <property type="protein sequence ID" value="CAH1990150.1"/>
    <property type="molecule type" value="Genomic_DNA"/>
</dbReference>
<keyword evidence="3" id="KW-1185">Reference proteome</keyword>
<dbReference type="GO" id="GO:0051315">
    <property type="term" value="P:attachment of mitotic spindle microtubules to kinetochore"/>
    <property type="evidence" value="ECO:0007669"/>
    <property type="project" value="InterPro"/>
</dbReference>
<dbReference type="InterPro" id="IPR005550">
    <property type="entry name" value="Kinetochore_Ndc80"/>
</dbReference>
<comment type="caution">
    <text evidence="2">The sequence shown here is derived from an EMBL/GenBank/DDBJ whole genome shotgun (WGS) entry which is preliminary data.</text>
</comment>
<organism evidence="2 3">
    <name type="scientific">Acanthoscelides obtectus</name>
    <name type="common">Bean weevil</name>
    <name type="synonym">Bruchus obtectus</name>
    <dbReference type="NCBI Taxonomy" id="200917"/>
    <lineage>
        <taxon>Eukaryota</taxon>
        <taxon>Metazoa</taxon>
        <taxon>Ecdysozoa</taxon>
        <taxon>Arthropoda</taxon>
        <taxon>Hexapoda</taxon>
        <taxon>Insecta</taxon>
        <taxon>Pterygota</taxon>
        <taxon>Neoptera</taxon>
        <taxon>Endopterygota</taxon>
        <taxon>Coleoptera</taxon>
        <taxon>Polyphaga</taxon>
        <taxon>Cucujiformia</taxon>
        <taxon>Chrysomeloidea</taxon>
        <taxon>Chrysomelidae</taxon>
        <taxon>Bruchinae</taxon>
        <taxon>Bruchini</taxon>
        <taxon>Acanthoscelides</taxon>
    </lineage>
</organism>
<evidence type="ECO:0000313" key="2">
    <source>
        <dbReference type="EMBL" id="CAH1990150.1"/>
    </source>
</evidence>
<protein>
    <submittedName>
        <fullName evidence="2">Uncharacterized protein</fullName>
    </submittedName>
</protein>
<dbReference type="AlphaFoldDB" id="A0A9P0L9E8"/>
<accession>A0A9P0L9E8</accession>
<dbReference type="OrthoDB" id="7459479at2759"/>
<feature type="coiled-coil region" evidence="1">
    <location>
        <begin position="305"/>
        <end position="404"/>
    </location>
</feature>
<evidence type="ECO:0000313" key="3">
    <source>
        <dbReference type="Proteomes" id="UP001152888"/>
    </source>
</evidence>
<name>A0A9P0L9E8_ACAOB</name>
<feature type="coiled-coil region" evidence="1">
    <location>
        <begin position="107"/>
        <end position="228"/>
    </location>
</feature>
<dbReference type="PANTHER" id="PTHR10643:SF2">
    <property type="entry name" value="KINETOCHORE PROTEIN NDC80 HOMOLOG"/>
    <property type="match status" value="1"/>
</dbReference>
<dbReference type="GO" id="GO:0031262">
    <property type="term" value="C:Ndc80 complex"/>
    <property type="evidence" value="ECO:0007669"/>
    <property type="project" value="InterPro"/>
</dbReference>
<reference evidence="2" key="1">
    <citation type="submission" date="2022-03" db="EMBL/GenBank/DDBJ databases">
        <authorList>
            <person name="Sayadi A."/>
        </authorList>
    </citation>
    <scope>NUCLEOTIDE SEQUENCE</scope>
</reference>
<keyword evidence="1" id="KW-0175">Coiled coil</keyword>
<proteinExistence type="predicted"/>